<dbReference type="SMART" id="SM00849">
    <property type="entry name" value="Lactamase_B"/>
    <property type="match status" value="1"/>
</dbReference>
<dbReference type="PANTHER" id="PTHR42951">
    <property type="entry name" value="METALLO-BETA-LACTAMASE DOMAIN-CONTAINING"/>
    <property type="match status" value="1"/>
</dbReference>
<dbReference type="InterPro" id="IPR001279">
    <property type="entry name" value="Metallo-B-lactamas"/>
</dbReference>
<keyword evidence="4" id="KW-1185">Reference proteome</keyword>
<dbReference type="InterPro" id="IPR050855">
    <property type="entry name" value="NDM-1-like"/>
</dbReference>
<gene>
    <name evidence="3" type="ORF">FHP88_05770</name>
</gene>
<accession>A0A557SHR5</accession>
<sequence>MKLTGYLIQVVLGVFCSLSVVLSEELELQEITTNIYAIVGSLDNRTPDNLGNNATFGFVVTTEGVVLIDAGGTYKGAQKIHEVVQRVTDKPIVKIINTGGQDHRWLGNSYFKRLGAEIIASEKAVKDQKARLNDQLYGLGILVGSTGLDGTSDVYADRTFAKSLSFVIGDFAFEIHHAGQAHTPGDSFVWLPKQRVMFTGDIVYTERMLGILDHSNSKRWMETFEVMASYDSQYMVPGHGHPTTSEKAKSDTYEYLKFVRQSVAEFIESGGDISEISKIDQSKFNYLLNYDLLSGRNAQRVYSELEWE</sequence>
<evidence type="ECO:0000313" key="3">
    <source>
        <dbReference type="EMBL" id="TVO76931.1"/>
    </source>
</evidence>
<dbReference type="GO" id="GO:0017001">
    <property type="term" value="P:antibiotic catabolic process"/>
    <property type="evidence" value="ECO:0007669"/>
    <property type="project" value="UniProtKB-ARBA"/>
</dbReference>
<reference evidence="3 4" key="1">
    <citation type="submission" date="2019-07" db="EMBL/GenBank/DDBJ databases">
        <title>The pathways for chlorine oxyanion respiration interact through the shared metabolite chlorate.</title>
        <authorList>
            <person name="Barnum T.P."/>
            <person name="Cheng Y."/>
            <person name="Hill K.A."/>
            <person name="Lucas L.N."/>
            <person name="Carlson H.K."/>
            <person name="Coates J.D."/>
        </authorList>
    </citation>
    <scope>NUCLEOTIDE SEQUENCE [LARGE SCALE GENOMIC DNA]</scope>
    <source>
        <strain evidence="3 4">BK-1</strain>
    </source>
</reference>
<dbReference type="SUPFAM" id="SSF56281">
    <property type="entry name" value="Metallo-hydrolase/oxidoreductase"/>
    <property type="match status" value="1"/>
</dbReference>
<dbReference type="CDD" id="cd16282">
    <property type="entry name" value="metallo-hydrolase-like_MBL-fold"/>
    <property type="match status" value="1"/>
</dbReference>
<name>A0A557SHR5_9GAMM</name>
<feature type="domain" description="Metallo-beta-lactamase" evidence="2">
    <location>
        <begin position="54"/>
        <end position="239"/>
    </location>
</feature>
<comment type="similarity">
    <text evidence="1">Belongs to the metallo-beta-lactamase superfamily. Class-B beta-lactamase family.</text>
</comment>
<dbReference type="RefSeq" id="WP_144358060.1">
    <property type="nucleotide sequence ID" value="NZ_VMNH01000005.1"/>
</dbReference>
<dbReference type="AlphaFoldDB" id="A0A557SHR5"/>
<proteinExistence type="inferred from homology"/>
<evidence type="ECO:0000256" key="1">
    <source>
        <dbReference type="ARBA" id="ARBA00005250"/>
    </source>
</evidence>
<dbReference type="EMBL" id="VMNH01000005">
    <property type="protein sequence ID" value="TVO76931.1"/>
    <property type="molecule type" value="Genomic_DNA"/>
</dbReference>
<organism evidence="3 4">
    <name type="scientific">Sedimenticola selenatireducens</name>
    <dbReference type="NCBI Taxonomy" id="191960"/>
    <lineage>
        <taxon>Bacteria</taxon>
        <taxon>Pseudomonadati</taxon>
        <taxon>Pseudomonadota</taxon>
        <taxon>Gammaproteobacteria</taxon>
        <taxon>Chromatiales</taxon>
        <taxon>Sedimenticolaceae</taxon>
        <taxon>Sedimenticola</taxon>
    </lineage>
</organism>
<dbReference type="Proteomes" id="UP000316649">
    <property type="component" value="Unassembled WGS sequence"/>
</dbReference>
<dbReference type="OrthoDB" id="420651at2"/>
<dbReference type="PANTHER" id="PTHR42951:SF4">
    <property type="entry name" value="ACYL-COENZYME A THIOESTERASE MBLAC2"/>
    <property type="match status" value="1"/>
</dbReference>
<dbReference type="InterPro" id="IPR036866">
    <property type="entry name" value="RibonucZ/Hydroxyglut_hydro"/>
</dbReference>
<evidence type="ECO:0000259" key="2">
    <source>
        <dbReference type="SMART" id="SM00849"/>
    </source>
</evidence>
<comment type="caution">
    <text evidence="3">The sequence shown here is derived from an EMBL/GenBank/DDBJ whole genome shotgun (WGS) entry which is preliminary data.</text>
</comment>
<protein>
    <submittedName>
        <fullName evidence="3">MBL fold metallo-hydrolase</fullName>
    </submittedName>
</protein>
<dbReference type="Gene3D" id="3.60.15.10">
    <property type="entry name" value="Ribonuclease Z/Hydroxyacylglutathione hydrolase-like"/>
    <property type="match status" value="1"/>
</dbReference>
<dbReference type="GO" id="GO:0016787">
    <property type="term" value="F:hydrolase activity"/>
    <property type="evidence" value="ECO:0007669"/>
    <property type="project" value="UniProtKB-KW"/>
</dbReference>
<dbReference type="Pfam" id="PF00753">
    <property type="entry name" value="Lactamase_B"/>
    <property type="match status" value="1"/>
</dbReference>
<evidence type="ECO:0000313" key="4">
    <source>
        <dbReference type="Proteomes" id="UP000316649"/>
    </source>
</evidence>
<keyword evidence="3" id="KW-0378">Hydrolase</keyword>